<keyword evidence="5" id="KW-0067">ATP-binding</keyword>
<evidence type="ECO:0000256" key="1">
    <source>
        <dbReference type="ARBA" id="ARBA00005842"/>
    </source>
</evidence>
<comment type="similarity">
    <text evidence="1">Belongs to the IPP transferase family.</text>
</comment>
<reference evidence="6 7" key="1">
    <citation type="submission" date="2020-09" db="EMBL/GenBank/DDBJ databases">
        <title>De no assembly of potato wild relative species, Solanum commersonii.</title>
        <authorList>
            <person name="Cho K."/>
        </authorList>
    </citation>
    <scope>NUCLEOTIDE SEQUENCE [LARGE SCALE GENOMIC DNA]</scope>
    <source>
        <strain evidence="6">LZ3.2</strain>
        <tissue evidence="6">Leaf</tissue>
    </source>
</reference>
<dbReference type="GO" id="GO:0005739">
    <property type="term" value="C:mitochondrion"/>
    <property type="evidence" value="ECO:0007669"/>
    <property type="project" value="TreeGrafter"/>
</dbReference>
<organism evidence="6 7">
    <name type="scientific">Solanum commersonii</name>
    <name type="common">Commerson's wild potato</name>
    <name type="synonym">Commerson's nightshade</name>
    <dbReference type="NCBI Taxonomy" id="4109"/>
    <lineage>
        <taxon>Eukaryota</taxon>
        <taxon>Viridiplantae</taxon>
        <taxon>Streptophyta</taxon>
        <taxon>Embryophyta</taxon>
        <taxon>Tracheophyta</taxon>
        <taxon>Spermatophyta</taxon>
        <taxon>Magnoliopsida</taxon>
        <taxon>eudicotyledons</taxon>
        <taxon>Gunneridae</taxon>
        <taxon>Pentapetalae</taxon>
        <taxon>asterids</taxon>
        <taxon>lamiids</taxon>
        <taxon>Solanales</taxon>
        <taxon>Solanaceae</taxon>
        <taxon>Solanoideae</taxon>
        <taxon>Solaneae</taxon>
        <taxon>Solanum</taxon>
    </lineage>
</organism>
<dbReference type="GO" id="GO:0052381">
    <property type="term" value="F:tRNA dimethylallyltransferase activity"/>
    <property type="evidence" value="ECO:0007669"/>
    <property type="project" value="TreeGrafter"/>
</dbReference>
<keyword evidence="2" id="KW-0808">Transferase</keyword>
<keyword evidence="7" id="KW-1185">Reference proteome</keyword>
<dbReference type="PANTHER" id="PTHR11088:SF73">
    <property type="entry name" value="PHOSPHORIBULOKINASE_URIDINE KINASE DOMAIN-CONTAINING PROTEIN"/>
    <property type="match status" value="1"/>
</dbReference>
<keyword evidence="4" id="KW-0547">Nucleotide-binding</keyword>
<keyword evidence="3" id="KW-0203">Cytokinin biosynthesis</keyword>
<evidence type="ECO:0000256" key="4">
    <source>
        <dbReference type="ARBA" id="ARBA00022741"/>
    </source>
</evidence>
<accession>A0A9J5Z9G3</accession>
<evidence type="ECO:0000313" key="7">
    <source>
        <dbReference type="Proteomes" id="UP000824120"/>
    </source>
</evidence>
<dbReference type="InterPro" id="IPR039657">
    <property type="entry name" value="Dimethylallyltransferase"/>
</dbReference>
<evidence type="ECO:0000256" key="5">
    <source>
        <dbReference type="ARBA" id="ARBA00022840"/>
    </source>
</evidence>
<dbReference type="AlphaFoldDB" id="A0A9J5Z9G3"/>
<dbReference type="GO" id="GO:0009691">
    <property type="term" value="P:cytokinin biosynthetic process"/>
    <property type="evidence" value="ECO:0007669"/>
    <property type="project" value="UniProtKB-KW"/>
</dbReference>
<dbReference type="Gene3D" id="3.40.50.300">
    <property type="entry name" value="P-loop containing nucleotide triphosphate hydrolases"/>
    <property type="match status" value="1"/>
</dbReference>
<sequence>MWSVHHIIATDVFEGAIKKVFDEAWRNTILQPCRDIFNKNKVVFIMGATGTGKSRHSVHLVTHF</sequence>
<dbReference type="PANTHER" id="PTHR11088">
    <property type="entry name" value="TRNA DIMETHYLALLYLTRANSFERASE"/>
    <property type="match status" value="1"/>
</dbReference>
<gene>
    <name evidence="6" type="ORF">H5410_020924</name>
</gene>
<dbReference type="InterPro" id="IPR027417">
    <property type="entry name" value="P-loop_NTPase"/>
</dbReference>
<dbReference type="Proteomes" id="UP000824120">
    <property type="component" value="Chromosome 4"/>
</dbReference>
<dbReference type="EMBL" id="JACXVP010000004">
    <property type="protein sequence ID" value="KAG5609643.1"/>
    <property type="molecule type" value="Genomic_DNA"/>
</dbReference>
<name>A0A9J5Z9G3_SOLCO</name>
<dbReference type="OrthoDB" id="442176at2759"/>
<proteinExistence type="inferred from homology"/>
<evidence type="ECO:0000256" key="3">
    <source>
        <dbReference type="ARBA" id="ARBA00022712"/>
    </source>
</evidence>
<dbReference type="GO" id="GO:0006400">
    <property type="term" value="P:tRNA modification"/>
    <property type="evidence" value="ECO:0007669"/>
    <property type="project" value="TreeGrafter"/>
</dbReference>
<protein>
    <submittedName>
        <fullName evidence="6">Uncharacterized protein</fullName>
    </submittedName>
</protein>
<evidence type="ECO:0000256" key="2">
    <source>
        <dbReference type="ARBA" id="ARBA00022679"/>
    </source>
</evidence>
<comment type="caution">
    <text evidence="6">The sequence shown here is derived from an EMBL/GenBank/DDBJ whole genome shotgun (WGS) entry which is preliminary data.</text>
</comment>
<evidence type="ECO:0000313" key="6">
    <source>
        <dbReference type="EMBL" id="KAG5609643.1"/>
    </source>
</evidence>
<dbReference type="GO" id="GO:0005524">
    <property type="term" value="F:ATP binding"/>
    <property type="evidence" value="ECO:0007669"/>
    <property type="project" value="UniProtKB-KW"/>
</dbReference>